<dbReference type="InterPro" id="IPR009057">
    <property type="entry name" value="Homeodomain-like_sf"/>
</dbReference>
<dbReference type="RefSeq" id="WP_159229232.1">
    <property type="nucleotide sequence ID" value="NZ_CACSIP010000004.1"/>
</dbReference>
<dbReference type="EMBL" id="CACSIP010000004">
    <property type="protein sequence ID" value="CAA0094912.1"/>
    <property type="molecule type" value="Genomic_DNA"/>
</dbReference>
<dbReference type="SUPFAM" id="SSF46689">
    <property type="entry name" value="Homeodomain-like"/>
    <property type="match status" value="1"/>
</dbReference>
<dbReference type="Proteomes" id="UP000430146">
    <property type="component" value="Unassembled WGS sequence"/>
</dbReference>
<evidence type="ECO:0000256" key="2">
    <source>
        <dbReference type="PROSITE-ProRule" id="PRU00335"/>
    </source>
</evidence>
<sequence>MDAAERSILLRGFQSSTMTIIAREAGYSRAAIYKEFPNRMALLEALVRRKTLRHRAEIGARLPREGDLADLLVEALVIAASELINDPLLQTLSEQTDEGTVAYLIANSLAIPEQIEQLITTIRAGNTGRQMRDGLLARDIGHFILTTALTLLLGIIPGTQDPETARRYLRTFFLPALFDNPPAPAAVFPPDTA</sequence>
<dbReference type="InterPro" id="IPR001647">
    <property type="entry name" value="HTH_TetR"/>
</dbReference>
<feature type="domain" description="HTH tetR-type" evidence="3">
    <location>
        <begin position="1"/>
        <end position="54"/>
    </location>
</feature>
<evidence type="ECO:0000313" key="4">
    <source>
        <dbReference type="EMBL" id="CAA0094912.1"/>
    </source>
</evidence>
<keyword evidence="5" id="KW-1185">Reference proteome</keyword>
<evidence type="ECO:0000259" key="3">
    <source>
        <dbReference type="PROSITE" id="PS50977"/>
    </source>
</evidence>
<name>A0A5S9NWF1_MYCVN</name>
<organism evidence="4 5">
    <name type="scientific">Mycolicibacterium vanbaalenii</name>
    <name type="common">Mycobacterium vanbaalenii</name>
    <dbReference type="NCBI Taxonomy" id="110539"/>
    <lineage>
        <taxon>Bacteria</taxon>
        <taxon>Bacillati</taxon>
        <taxon>Actinomycetota</taxon>
        <taxon>Actinomycetes</taxon>
        <taxon>Mycobacteriales</taxon>
        <taxon>Mycobacteriaceae</taxon>
        <taxon>Mycolicibacterium</taxon>
    </lineage>
</organism>
<dbReference type="PROSITE" id="PS50977">
    <property type="entry name" value="HTH_TETR_2"/>
    <property type="match status" value="1"/>
</dbReference>
<dbReference type="GO" id="GO:0003677">
    <property type="term" value="F:DNA binding"/>
    <property type="evidence" value="ECO:0007669"/>
    <property type="project" value="UniProtKB-UniRule"/>
</dbReference>
<evidence type="ECO:0000256" key="1">
    <source>
        <dbReference type="ARBA" id="ARBA00023125"/>
    </source>
</evidence>
<feature type="DNA-binding region" description="H-T-H motif" evidence="2">
    <location>
        <begin position="17"/>
        <end position="36"/>
    </location>
</feature>
<dbReference type="Gene3D" id="1.10.357.10">
    <property type="entry name" value="Tetracycline Repressor, domain 2"/>
    <property type="match status" value="1"/>
</dbReference>
<dbReference type="OrthoDB" id="4761260at2"/>
<gene>
    <name evidence="4" type="ORF">AELLOGFF_02908</name>
</gene>
<keyword evidence="1 2" id="KW-0238">DNA-binding</keyword>
<dbReference type="Pfam" id="PF00440">
    <property type="entry name" value="TetR_N"/>
    <property type="match status" value="1"/>
</dbReference>
<proteinExistence type="predicted"/>
<accession>A0A5S9NWF1</accession>
<protein>
    <recommendedName>
        <fullName evidence="3">HTH tetR-type domain-containing protein</fullName>
    </recommendedName>
</protein>
<reference evidence="4 5" key="1">
    <citation type="submission" date="2019-11" db="EMBL/GenBank/DDBJ databases">
        <authorList>
            <person name="Holert J."/>
        </authorList>
    </citation>
    <scope>NUCLEOTIDE SEQUENCE [LARGE SCALE GENOMIC DNA]</scope>
    <source>
        <strain evidence="4">BC8_1</strain>
    </source>
</reference>
<evidence type="ECO:0000313" key="5">
    <source>
        <dbReference type="Proteomes" id="UP000430146"/>
    </source>
</evidence>
<dbReference type="AlphaFoldDB" id="A0A5S9NWF1"/>